<accession>A0A8S3SUC2</accession>
<proteinExistence type="predicted"/>
<dbReference type="EMBL" id="CAJPWZ010001808">
    <property type="protein sequence ID" value="CAG2224535.1"/>
    <property type="molecule type" value="Genomic_DNA"/>
</dbReference>
<keyword evidence="1" id="KW-0233">DNA recombination</keyword>
<evidence type="ECO:0000256" key="1">
    <source>
        <dbReference type="ARBA" id="ARBA00023172"/>
    </source>
</evidence>
<protein>
    <submittedName>
        <fullName evidence="2">Uncharacterized protein</fullName>
    </submittedName>
</protein>
<organism evidence="2 3">
    <name type="scientific">Mytilus edulis</name>
    <name type="common">Blue mussel</name>
    <dbReference type="NCBI Taxonomy" id="6550"/>
    <lineage>
        <taxon>Eukaryota</taxon>
        <taxon>Metazoa</taxon>
        <taxon>Spiralia</taxon>
        <taxon>Lophotrochozoa</taxon>
        <taxon>Mollusca</taxon>
        <taxon>Bivalvia</taxon>
        <taxon>Autobranchia</taxon>
        <taxon>Pteriomorphia</taxon>
        <taxon>Mytilida</taxon>
        <taxon>Mytiloidea</taxon>
        <taxon>Mytilidae</taxon>
        <taxon>Mytilinae</taxon>
        <taxon>Mytilus</taxon>
    </lineage>
</organism>
<dbReference type="PANTHER" id="PTHR34605:SF3">
    <property type="entry name" value="P CELL-TYPE AGGLUTINATION PROTEIN MAP4-LIKE-RELATED"/>
    <property type="match status" value="1"/>
</dbReference>
<dbReference type="InterPro" id="IPR052925">
    <property type="entry name" value="Phage_Integrase-like_Recomb"/>
</dbReference>
<dbReference type="SUPFAM" id="SSF56349">
    <property type="entry name" value="DNA breaking-rejoining enzymes"/>
    <property type="match status" value="1"/>
</dbReference>
<dbReference type="GO" id="GO:0003677">
    <property type="term" value="F:DNA binding"/>
    <property type="evidence" value="ECO:0007669"/>
    <property type="project" value="InterPro"/>
</dbReference>
<reference evidence="2" key="1">
    <citation type="submission" date="2021-03" db="EMBL/GenBank/DDBJ databases">
        <authorList>
            <person name="Bekaert M."/>
        </authorList>
    </citation>
    <scope>NUCLEOTIDE SEQUENCE</scope>
</reference>
<keyword evidence="3" id="KW-1185">Reference proteome</keyword>
<sequence length="179" mass="20224">MLEAACTTAFFGFLRCGEFTVMNQFDPECNLCCSDLQITADCIFVTLKKSKTDPFRQGITIPLYKTGCSICPVLSILKYNQLRQSVYSSNTEAFFISEDMKPLNRKFFISHVKLGLSCDSYNGHSFRIGAATSAQEARLEDHLIQTLGRWSSNCYTRYIHTSPNVLKNAQKQLAETDRS</sequence>
<name>A0A8S3SUC2_MYTED</name>
<dbReference type="OrthoDB" id="10068687at2759"/>
<dbReference type="Proteomes" id="UP000683360">
    <property type="component" value="Unassembled WGS sequence"/>
</dbReference>
<evidence type="ECO:0000313" key="3">
    <source>
        <dbReference type="Proteomes" id="UP000683360"/>
    </source>
</evidence>
<gene>
    <name evidence="2" type="ORF">MEDL_37750</name>
</gene>
<dbReference type="GO" id="GO:0015074">
    <property type="term" value="P:DNA integration"/>
    <property type="evidence" value="ECO:0007669"/>
    <property type="project" value="InterPro"/>
</dbReference>
<dbReference type="Gene3D" id="1.10.443.10">
    <property type="entry name" value="Intergrase catalytic core"/>
    <property type="match status" value="1"/>
</dbReference>
<dbReference type="InterPro" id="IPR011010">
    <property type="entry name" value="DNA_brk_join_enz"/>
</dbReference>
<dbReference type="AlphaFoldDB" id="A0A8S3SUC2"/>
<dbReference type="PANTHER" id="PTHR34605">
    <property type="entry name" value="PHAGE_INTEGRASE DOMAIN-CONTAINING PROTEIN"/>
    <property type="match status" value="1"/>
</dbReference>
<evidence type="ECO:0000313" key="2">
    <source>
        <dbReference type="EMBL" id="CAG2224535.1"/>
    </source>
</evidence>
<dbReference type="GO" id="GO:0006310">
    <property type="term" value="P:DNA recombination"/>
    <property type="evidence" value="ECO:0007669"/>
    <property type="project" value="UniProtKB-KW"/>
</dbReference>
<comment type="caution">
    <text evidence="2">The sequence shown here is derived from an EMBL/GenBank/DDBJ whole genome shotgun (WGS) entry which is preliminary data.</text>
</comment>
<dbReference type="InterPro" id="IPR013762">
    <property type="entry name" value="Integrase-like_cat_sf"/>
</dbReference>